<sequence>MEVCSIRRNGRTRLQEFRGSGERARIQISRRERSGSMTNRAISPRAQADECRIEESPVRPRISKPYRTNATTAKPHYQKRTNELIVVGHDGGERQAFRVNCMPGFRGHLSERSEKTTESYVSPLPSVSQPPHPSRPDPTSNNLFPNSTSSSTFKCSRTPRQ</sequence>
<evidence type="ECO:0000313" key="3">
    <source>
        <dbReference type="Proteomes" id="UP000244005"/>
    </source>
</evidence>
<evidence type="ECO:0000256" key="1">
    <source>
        <dbReference type="SAM" id="MobiDB-lite"/>
    </source>
</evidence>
<dbReference type="Gramene" id="Mp5g11930.1">
    <property type="protein sequence ID" value="Mp5g11930.1.cds1"/>
    <property type="gene ID" value="Mp5g11930"/>
</dbReference>
<reference evidence="3" key="1">
    <citation type="journal article" date="2017" name="Cell">
        <title>Insights into land plant evolution garnered from the Marchantia polymorpha genome.</title>
        <authorList>
            <person name="Bowman J.L."/>
            <person name="Kohchi T."/>
            <person name="Yamato K.T."/>
            <person name="Jenkins J."/>
            <person name="Shu S."/>
            <person name="Ishizaki K."/>
            <person name="Yamaoka S."/>
            <person name="Nishihama R."/>
            <person name="Nakamura Y."/>
            <person name="Berger F."/>
            <person name="Adam C."/>
            <person name="Aki S.S."/>
            <person name="Althoff F."/>
            <person name="Araki T."/>
            <person name="Arteaga-Vazquez M.A."/>
            <person name="Balasubrmanian S."/>
            <person name="Barry K."/>
            <person name="Bauer D."/>
            <person name="Boehm C.R."/>
            <person name="Briginshaw L."/>
            <person name="Caballero-Perez J."/>
            <person name="Catarino B."/>
            <person name="Chen F."/>
            <person name="Chiyoda S."/>
            <person name="Chovatia M."/>
            <person name="Davies K.M."/>
            <person name="Delmans M."/>
            <person name="Demura T."/>
            <person name="Dierschke T."/>
            <person name="Dolan L."/>
            <person name="Dorantes-Acosta A.E."/>
            <person name="Eklund D.M."/>
            <person name="Florent S.N."/>
            <person name="Flores-Sandoval E."/>
            <person name="Fujiyama A."/>
            <person name="Fukuzawa H."/>
            <person name="Galik B."/>
            <person name="Grimanelli D."/>
            <person name="Grimwood J."/>
            <person name="Grossniklaus U."/>
            <person name="Hamada T."/>
            <person name="Haseloff J."/>
            <person name="Hetherington A.J."/>
            <person name="Higo A."/>
            <person name="Hirakawa Y."/>
            <person name="Hundley H.N."/>
            <person name="Ikeda Y."/>
            <person name="Inoue K."/>
            <person name="Inoue S.I."/>
            <person name="Ishida S."/>
            <person name="Jia Q."/>
            <person name="Kakita M."/>
            <person name="Kanazawa T."/>
            <person name="Kawai Y."/>
            <person name="Kawashima T."/>
            <person name="Kennedy M."/>
            <person name="Kinose K."/>
            <person name="Kinoshita T."/>
            <person name="Kohara Y."/>
            <person name="Koide E."/>
            <person name="Komatsu K."/>
            <person name="Kopischke S."/>
            <person name="Kubo M."/>
            <person name="Kyozuka J."/>
            <person name="Lagercrantz U."/>
            <person name="Lin S.S."/>
            <person name="Lindquist E."/>
            <person name="Lipzen A.M."/>
            <person name="Lu C.W."/>
            <person name="De Luna E."/>
            <person name="Martienssen R.A."/>
            <person name="Minamino N."/>
            <person name="Mizutani M."/>
            <person name="Mizutani M."/>
            <person name="Mochizuki N."/>
            <person name="Monte I."/>
            <person name="Mosher R."/>
            <person name="Nagasaki H."/>
            <person name="Nakagami H."/>
            <person name="Naramoto S."/>
            <person name="Nishitani K."/>
            <person name="Ohtani M."/>
            <person name="Okamoto T."/>
            <person name="Okumura M."/>
            <person name="Phillips J."/>
            <person name="Pollak B."/>
            <person name="Reinders A."/>
            <person name="Rovekamp M."/>
            <person name="Sano R."/>
            <person name="Sawa S."/>
            <person name="Schmid M.W."/>
            <person name="Shirakawa M."/>
            <person name="Solano R."/>
            <person name="Spunde A."/>
            <person name="Suetsugu N."/>
            <person name="Sugano S."/>
            <person name="Sugiyama A."/>
            <person name="Sun R."/>
            <person name="Suzuki Y."/>
            <person name="Takenaka M."/>
            <person name="Takezawa D."/>
            <person name="Tomogane H."/>
            <person name="Tsuzuki M."/>
            <person name="Ueda T."/>
            <person name="Umeda M."/>
            <person name="Ward J.M."/>
            <person name="Watanabe Y."/>
            <person name="Yazaki K."/>
            <person name="Yokoyama R."/>
            <person name="Yoshitake Y."/>
            <person name="Yotsui I."/>
            <person name="Zachgo S."/>
            <person name="Schmutz J."/>
        </authorList>
    </citation>
    <scope>NUCLEOTIDE SEQUENCE [LARGE SCALE GENOMIC DNA]</scope>
    <source>
        <strain evidence="3">Tak-1</strain>
    </source>
</reference>
<dbReference type="Proteomes" id="UP000244005">
    <property type="component" value="Unassembled WGS sequence"/>
</dbReference>
<gene>
    <name evidence="2" type="ORF">MARPO_0143s0022</name>
</gene>
<feature type="region of interest" description="Disordered" evidence="1">
    <location>
        <begin position="105"/>
        <end position="161"/>
    </location>
</feature>
<feature type="compositionally biased region" description="Basic and acidic residues" evidence="1">
    <location>
        <begin position="108"/>
        <end position="117"/>
    </location>
</feature>
<organism evidence="2 3">
    <name type="scientific">Marchantia polymorpha</name>
    <name type="common">Common liverwort</name>
    <name type="synonym">Marchantia aquatica</name>
    <dbReference type="NCBI Taxonomy" id="3197"/>
    <lineage>
        <taxon>Eukaryota</taxon>
        <taxon>Viridiplantae</taxon>
        <taxon>Streptophyta</taxon>
        <taxon>Embryophyta</taxon>
        <taxon>Marchantiophyta</taxon>
        <taxon>Marchantiopsida</taxon>
        <taxon>Marchantiidae</taxon>
        <taxon>Marchantiales</taxon>
        <taxon>Marchantiaceae</taxon>
        <taxon>Marchantia</taxon>
    </lineage>
</organism>
<evidence type="ECO:0000313" key="2">
    <source>
        <dbReference type="EMBL" id="PTQ29342.1"/>
    </source>
</evidence>
<keyword evidence="3" id="KW-1185">Reference proteome</keyword>
<dbReference type="AlphaFoldDB" id="A0A2R6W682"/>
<proteinExistence type="predicted"/>
<name>A0A2R6W682_MARPO</name>
<accession>A0A2R6W682</accession>
<feature type="compositionally biased region" description="Polar residues" evidence="1">
    <location>
        <begin position="137"/>
        <end position="155"/>
    </location>
</feature>
<dbReference type="EMBL" id="KZ772813">
    <property type="protein sequence ID" value="PTQ29342.1"/>
    <property type="molecule type" value="Genomic_DNA"/>
</dbReference>
<protein>
    <submittedName>
        <fullName evidence="2">Uncharacterized protein</fullName>
    </submittedName>
</protein>